<gene>
    <name evidence="2" type="ORF">RclHR1_09200001</name>
</gene>
<evidence type="ECO:0000313" key="3">
    <source>
        <dbReference type="Proteomes" id="UP000247702"/>
    </source>
</evidence>
<evidence type="ECO:0000313" key="2">
    <source>
        <dbReference type="EMBL" id="GBC09916.1"/>
    </source>
</evidence>
<evidence type="ECO:0000256" key="1">
    <source>
        <dbReference type="SAM" id="MobiDB-lite"/>
    </source>
</evidence>
<protein>
    <submittedName>
        <fullName evidence="2">Uncharacterized protein</fullName>
    </submittedName>
</protein>
<organism evidence="2 3">
    <name type="scientific">Rhizophagus clarus</name>
    <dbReference type="NCBI Taxonomy" id="94130"/>
    <lineage>
        <taxon>Eukaryota</taxon>
        <taxon>Fungi</taxon>
        <taxon>Fungi incertae sedis</taxon>
        <taxon>Mucoromycota</taxon>
        <taxon>Glomeromycotina</taxon>
        <taxon>Glomeromycetes</taxon>
        <taxon>Glomerales</taxon>
        <taxon>Glomeraceae</taxon>
        <taxon>Rhizophagus</taxon>
    </lineage>
</organism>
<accession>A0A2Z6S3S6</accession>
<sequence length="86" mass="9711">MSHKEYDNAFIYGAYSDSSPSFSDAEEASSSISMDVETTLADGSVVYKNPNFYKLQKKTDKKKKQKNKKKKNKNKQPVSSPRPSIL</sequence>
<feature type="compositionally biased region" description="Polar residues" evidence="1">
    <location>
        <begin position="77"/>
        <end position="86"/>
    </location>
</feature>
<reference evidence="2 3" key="1">
    <citation type="submission" date="2017-11" db="EMBL/GenBank/DDBJ databases">
        <title>The genome of Rhizophagus clarus HR1 reveals common genetic basis of auxotrophy among arbuscular mycorrhizal fungi.</title>
        <authorList>
            <person name="Kobayashi Y."/>
        </authorList>
    </citation>
    <scope>NUCLEOTIDE SEQUENCE [LARGE SCALE GENOMIC DNA]</scope>
    <source>
        <strain evidence="2 3">HR1</strain>
    </source>
</reference>
<comment type="caution">
    <text evidence="2">The sequence shown here is derived from an EMBL/GenBank/DDBJ whole genome shotgun (WGS) entry which is preliminary data.</text>
</comment>
<keyword evidence="3" id="KW-1185">Reference proteome</keyword>
<proteinExistence type="predicted"/>
<dbReference type="AlphaFoldDB" id="A0A2Z6S3S6"/>
<dbReference type="Proteomes" id="UP000247702">
    <property type="component" value="Unassembled WGS sequence"/>
</dbReference>
<feature type="region of interest" description="Disordered" evidence="1">
    <location>
        <begin position="52"/>
        <end position="86"/>
    </location>
</feature>
<feature type="compositionally biased region" description="Basic residues" evidence="1">
    <location>
        <begin position="55"/>
        <end position="74"/>
    </location>
</feature>
<name>A0A2Z6S3S6_9GLOM</name>
<dbReference type="EMBL" id="BEXD01004338">
    <property type="protein sequence ID" value="GBC09916.1"/>
    <property type="molecule type" value="Genomic_DNA"/>
</dbReference>